<keyword evidence="1" id="KW-1133">Transmembrane helix</keyword>
<dbReference type="RefSeq" id="WP_132688260.1">
    <property type="nucleotide sequence ID" value="NZ_SKBU01000006.1"/>
</dbReference>
<evidence type="ECO:0000313" key="3">
    <source>
        <dbReference type="EMBL" id="TCJ19926.1"/>
    </source>
</evidence>
<dbReference type="EMBL" id="SKBU01000006">
    <property type="protein sequence ID" value="TCJ19926.1"/>
    <property type="molecule type" value="Genomic_DNA"/>
</dbReference>
<dbReference type="OrthoDB" id="531718at2"/>
<comment type="caution">
    <text evidence="3">The sequence shown here is derived from an EMBL/GenBank/DDBJ whole genome shotgun (WGS) entry which is preliminary data.</text>
</comment>
<dbReference type="Proteomes" id="UP000295244">
    <property type="component" value="Unassembled WGS sequence"/>
</dbReference>
<evidence type="ECO:0000259" key="2">
    <source>
        <dbReference type="Pfam" id="PF14339"/>
    </source>
</evidence>
<keyword evidence="4" id="KW-1185">Reference proteome</keyword>
<dbReference type="AlphaFoldDB" id="A0A4R1BRI4"/>
<name>A0A4R1BRI4_9ACTN</name>
<evidence type="ECO:0000313" key="4">
    <source>
        <dbReference type="Proteomes" id="UP000295244"/>
    </source>
</evidence>
<accession>A0A4R1BRI4</accession>
<proteinExistence type="predicted"/>
<keyword evidence="1" id="KW-0812">Transmembrane</keyword>
<gene>
    <name evidence="3" type="ORF">E0L93_02940</name>
</gene>
<reference evidence="3 4" key="1">
    <citation type="submission" date="2019-03" db="EMBL/GenBank/DDBJ databases">
        <title>Whole genome sequence of a novel Rubrobacter taiwanensis strain, isolated from Yellowstone National Park.</title>
        <authorList>
            <person name="Freed S."/>
            <person name="Ramaley R.F."/>
            <person name="Kyndt J.A."/>
        </authorList>
    </citation>
    <scope>NUCLEOTIDE SEQUENCE [LARGE SCALE GENOMIC DNA]</scope>
    <source>
        <strain evidence="3 4">Yellowstone</strain>
    </source>
</reference>
<dbReference type="Pfam" id="PF14339">
    <property type="entry name" value="DUF4394"/>
    <property type="match status" value="1"/>
</dbReference>
<feature type="transmembrane region" description="Helical" evidence="1">
    <location>
        <begin position="290"/>
        <end position="311"/>
    </location>
</feature>
<organism evidence="3 4">
    <name type="scientific">Rubrobacter taiwanensis</name>
    <dbReference type="NCBI Taxonomy" id="185139"/>
    <lineage>
        <taxon>Bacteria</taxon>
        <taxon>Bacillati</taxon>
        <taxon>Actinomycetota</taxon>
        <taxon>Rubrobacteria</taxon>
        <taxon>Rubrobacterales</taxon>
        <taxon>Rubrobacteraceae</taxon>
        <taxon>Rubrobacter</taxon>
    </lineage>
</organism>
<sequence>MSWAVGRWRLGLTKPLVAAGVVLALMVWGAAGAAAQSGGGVVWGLTPSNELIAFDRGNPGTVTDRVTIEAGEDILGIDFRPATGELWALGAGGAVYTVDPASGAVTEQGQVTEPLEGSAFEVDFNPSADAIRVVSDAGQNLRLAELDAGIETNVDEELAYAADDPNAGAQPTVVAGAYTNNLPDVEETTLYDIDSALGILVIQDPPNDGVLNTVGEIGAPTTGNVGFDITTLSGADEAFVALESEMGSVLYALDLSSGAVTEIGAIGGGEVVTDLAIPTMTMPDTGGVPVVPVVVFGGVALVVLAAIAAGVRRRGEI</sequence>
<dbReference type="InterPro" id="IPR025507">
    <property type="entry name" value="DUF4394"/>
</dbReference>
<keyword evidence="1" id="KW-0472">Membrane</keyword>
<feature type="domain" description="DUF4394" evidence="2">
    <location>
        <begin position="51"/>
        <end position="276"/>
    </location>
</feature>
<dbReference type="SUPFAM" id="SSF63825">
    <property type="entry name" value="YWTD domain"/>
    <property type="match status" value="1"/>
</dbReference>
<protein>
    <submittedName>
        <fullName evidence="3">DUF4394 domain-containing protein</fullName>
    </submittedName>
</protein>
<evidence type="ECO:0000256" key="1">
    <source>
        <dbReference type="SAM" id="Phobius"/>
    </source>
</evidence>